<dbReference type="RefSeq" id="WP_076476336.1">
    <property type="nucleotide sequence ID" value="NZ_MTJZ01000011.1"/>
</dbReference>
<protein>
    <submittedName>
        <fullName evidence="2">Dimethylglycine dehydrogenase</fullName>
    </submittedName>
</protein>
<dbReference type="AlphaFoldDB" id="A0A1R1JDR3"/>
<dbReference type="GO" id="GO:0006355">
    <property type="term" value="P:regulation of DNA-templated transcription"/>
    <property type="evidence" value="ECO:0007669"/>
    <property type="project" value="TreeGrafter"/>
</dbReference>
<reference evidence="2 3" key="1">
    <citation type="submission" date="2017-01" db="EMBL/GenBank/DDBJ databases">
        <title>Phylogeographic, genomic and meropenem susceptibility analysis of Burkholderia ubonensis.</title>
        <authorList>
            <person name="Price E.P."/>
            <person name="Sarovich D.S."/>
            <person name="Webb J.R."/>
            <person name="Hall C.M."/>
            <person name="Sahl J.W."/>
            <person name="Kaestli M."/>
            <person name="Mayo M."/>
            <person name="Harrington G."/>
            <person name="Baker A.L."/>
            <person name="Sidak-Loftis L.C."/>
            <person name="Lummis M."/>
            <person name="Schupp J.M."/>
            <person name="Gillece J.D."/>
            <person name="Tuanyok A."/>
            <person name="Warner J."/>
            <person name="Busch J.D."/>
            <person name="Keim P."/>
            <person name="Currie B.J."/>
            <person name="Wagner D.M."/>
        </authorList>
    </citation>
    <scope>NUCLEOTIDE SEQUENCE [LARGE SCALE GENOMIC DNA]</scope>
    <source>
        <strain evidence="2 3">A21</strain>
    </source>
</reference>
<accession>A0A1R1JDR3</accession>
<proteinExistence type="predicted"/>
<evidence type="ECO:0000313" key="3">
    <source>
        <dbReference type="Proteomes" id="UP000187194"/>
    </source>
</evidence>
<dbReference type="InterPro" id="IPR029062">
    <property type="entry name" value="Class_I_gatase-like"/>
</dbReference>
<feature type="domain" description="DJ-1/PfpI" evidence="1">
    <location>
        <begin position="6"/>
        <end position="164"/>
    </location>
</feature>
<evidence type="ECO:0000259" key="1">
    <source>
        <dbReference type="Pfam" id="PF01965"/>
    </source>
</evidence>
<dbReference type="InterPro" id="IPR002818">
    <property type="entry name" value="DJ-1/PfpI"/>
</dbReference>
<name>A0A1R1JDR3_9BURK</name>
<organism evidence="2 3">
    <name type="scientific">Burkholderia ubonensis</name>
    <dbReference type="NCBI Taxonomy" id="101571"/>
    <lineage>
        <taxon>Bacteria</taxon>
        <taxon>Pseudomonadati</taxon>
        <taxon>Pseudomonadota</taxon>
        <taxon>Betaproteobacteria</taxon>
        <taxon>Burkholderiales</taxon>
        <taxon>Burkholderiaceae</taxon>
        <taxon>Burkholderia</taxon>
        <taxon>Burkholderia cepacia complex</taxon>
    </lineage>
</organism>
<dbReference type="Proteomes" id="UP000187194">
    <property type="component" value="Unassembled WGS sequence"/>
</dbReference>
<comment type="caution">
    <text evidence="2">The sequence shown here is derived from an EMBL/GenBank/DDBJ whole genome shotgun (WGS) entry which is preliminary data.</text>
</comment>
<dbReference type="Pfam" id="PF01965">
    <property type="entry name" value="DJ-1_PfpI"/>
    <property type="match status" value="1"/>
</dbReference>
<dbReference type="Gene3D" id="3.40.50.880">
    <property type="match status" value="1"/>
</dbReference>
<dbReference type="SUPFAM" id="SSF52317">
    <property type="entry name" value="Class I glutamine amidotransferase-like"/>
    <property type="match status" value="1"/>
</dbReference>
<dbReference type="CDD" id="cd03139">
    <property type="entry name" value="GATase1_PfpI_2"/>
    <property type="match status" value="1"/>
</dbReference>
<dbReference type="PANTHER" id="PTHR43130">
    <property type="entry name" value="ARAC-FAMILY TRANSCRIPTIONAL REGULATOR"/>
    <property type="match status" value="1"/>
</dbReference>
<dbReference type="PANTHER" id="PTHR43130:SF2">
    <property type="entry name" value="DJ-1_PFPI DOMAIN-CONTAINING PROTEIN"/>
    <property type="match status" value="1"/>
</dbReference>
<dbReference type="InterPro" id="IPR052158">
    <property type="entry name" value="INH-QAR"/>
</dbReference>
<sequence>MTLHIGFLVFPGVQQLDLTGPHDVLASLPDAAAHLVWKTREPVASSSGLALTPGHTFADCPPLDVICIPGGTGINALLSDRETIDFVRERSATARYVTSVCTGALLLGAAGLLRGRRATTHWAFHALLEPLGAVPVRERVVRDGNLITGGGVTAGIDFALTIAAELAGDEEAQAIQLELEYAPAPPFDAGSPDTAPAGVVTLVRERSAATLARRRQAIEQAVAAMDR</sequence>
<evidence type="ECO:0000313" key="2">
    <source>
        <dbReference type="EMBL" id="OMG73402.1"/>
    </source>
</evidence>
<gene>
    <name evidence="2" type="ORF">BW685_10955</name>
</gene>
<dbReference type="EMBL" id="MTJZ01000011">
    <property type="protein sequence ID" value="OMG73402.1"/>
    <property type="molecule type" value="Genomic_DNA"/>
</dbReference>